<dbReference type="AlphaFoldDB" id="A0A0K9PLJ6"/>
<comment type="caution">
    <text evidence="6">The sequence shown here is derived from an EMBL/GenBank/DDBJ whole genome shotgun (WGS) entry which is preliminary data.</text>
</comment>
<dbReference type="Pfam" id="PF16487">
    <property type="entry name" value="ArgoMid"/>
    <property type="match status" value="1"/>
</dbReference>
<proteinExistence type="inferred from homology"/>
<dbReference type="Gene3D" id="3.30.420.10">
    <property type="entry name" value="Ribonuclease H-like superfamily/Ribonuclease H"/>
    <property type="match status" value="1"/>
</dbReference>
<evidence type="ECO:0000259" key="5">
    <source>
        <dbReference type="PROSITE" id="PS50822"/>
    </source>
</evidence>
<dbReference type="SUPFAM" id="SSF53098">
    <property type="entry name" value="Ribonuclease H-like"/>
    <property type="match status" value="1"/>
</dbReference>
<evidence type="ECO:0000313" key="6">
    <source>
        <dbReference type="EMBL" id="KMZ69938.1"/>
    </source>
</evidence>
<dbReference type="Gene3D" id="3.40.50.2300">
    <property type="match status" value="1"/>
</dbReference>
<reference evidence="7" key="1">
    <citation type="journal article" date="2016" name="Nature">
        <title>The genome of the seagrass Zostera marina reveals angiosperm adaptation to the sea.</title>
        <authorList>
            <person name="Olsen J.L."/>
            <person name="Rouze P."/>
            <person name="Verhelst B."/>
            <person name="Lin Y.-C."/>
            <person name="Bayer T."/>
            <person name="Collen J."/>
            <person name="Dattolo E."/>
            <person name="De Paoli E."/>
            <person name="Dittami S."/>
            <person name="Maumus F."/>
            <person name="Michel G."/>
            <person name="Kersting A."/>
            <person name="Lauritano C."/>
            <person name="Lohaus R."/>
            <person name="Toepel M."/>
            <person name="Tonon T."/>
            <person name="Vanneste K."/>
            <person name="Amirebrahimi M."/>
            <person name="Brakel J."/>
            <person name="Bostroem C."/>
            <person name="Chovatia M."/>
            <person name="Grimwood J."/>
            <person name="Jenkins J.W."/>
            <person name="Jueterbock A."/>
            <person name="Mraz A."/>
            <person name="Stam W.T."/>
            <person name="Tice H."/>
            <person name="Bornberg-Bauer E."/>
            <person name="Green P.J."/>
            <person name="Pearson G.A."/>
            <person name="Procaccini G."/>
            <person name="Duarte C.M."/>
            <person name="Schmutz J."/>
            <person name="Reusch T.B.H."/>
            <person name="Van de Peer Y."/>
        </authorList>
    </citation>
    <scope>NUCLEOTIDE SEQUENCE [LARGE SCALE GENOMIC DNA]</scope>
    <source>
        <strain evidence="7">cv. Finnish</strain>
    </source>
</reference>
<protein>
    <submittedName>
        <fullName evidence="6">Protein argonaute MEL1</fullName>
    </submittedName>
</protein>
<dbReference type="InterPro" id="IPR036085">
    <property type="entry name" value="PAZ_dom_sf"/>
</dbReference>
<dbReference type="InterPro" id="IPR036397">
    <property type="entry name" value="RNaseH_sf"/>
</dbReference>
<dbReference type="Pfam" id="PF16486">
    <property type="entry name" value="ArgoN"/>
    <property type="match status" value="1"/>
</dbReference>
<feature type="domain" description="PAZ" evidence="4">
    <location>
        <begin position="291"/>
        <end position="398"/>
    </location>
</feature>
<dbReference type="OrthoDB" id="10252740at2759"/>
<comment type="similarity">
    <text evidence="1">Belongs to the argonaute family. Ago subfamily.</text>
</comment>
<evidence type="ECO:0000256" key="3">
    <source>
        <dbReference type="SAM" id="MobiDB-lite"/>
    </source>
</evidence>
<dbReference type="InterPro" id="IPR003100">
    <property type="entry name" value="PAZ_dom"/>
</dbReference>
<feature type="compositionally biased region" description="Basic residues" evidence="3">
    <location>
        <begin position="12"/>
        <end position="21"/>
    </location>
</feature>
<dbReference type="Gene3D" id="2.170.260.10">
    <property type="entry name" value="paz domain"/>
    <property type="match status" value="1"/>
</dbReference>
<dbReference type="Pfam" id="PF08699">
    <property type="entry name" value="ArgoL1"/>
    <property type="match status" value="1"/>
</dbReference>
<dbReference type="STRING" id="29655.A0A0K9PLJ6"/>
<dbReference type="GO" id="GO:0004521">
    <property type="term" value="F:RNA endonuclease activity"/>
    <property type="evidence" value="ECO:0000318"/>
    <property type="project" value="GO_Central"/>
</dbReference>
<feature type="domain" description="Piwi" evidence="5">
    <location>
        <begin position="572"/>
        <end position="893"/>
    </location>
</feature>
<dbReference type="CDD" id="cd02846">
    <property type="entry name" value="PAZ_argonaute_like"/>
    <property type="match status" value="1"/>
</dbReference>
<dbReference type="InterPro" id="IPR032472">
    <property type="entry name" value="ArgoL2"/>
</dbReference>
<dbReference type="PANTHER" id="PTHR22891">
    <property type="entry name" value="EUKARYOTIC TRANSLATION INITIATION FACTOR 2C"/>
    <property type="match status" value="1"/>
</dbReference>
<sequence>MSSSGRNLGGRGRGRGGRGRGRGGVGGRSEMVQEEKHAPQGSSSVPVPPPDFSRLSLSSPALDVAPPPIPTSTKAVTLPQRPGNGRAGKACVVMANHFVVSLQKPGMEIFHYDIKITPELTSKRLNRMIISEFVRSYRQSHLGNLLPAFDGRKNLYTAEELPFLSKEFVVNLKTEDGSGRERKFTVAVKFVVKLDFDQLSRFLGKNHMECPVDVIQFLDIVLRASPTENHLSVGRSFFSLDFAPSVQLGNGVECWKGYYQSLRPTQMGLSLNIDLSATSFIEPLNVIIFIERVLGLRYMSNKPMTDSERTKVRKALKGVRVAGMHRPGHKIQYRITGISSSPVDKLMFEGPEGVEISVSQFFREKYKLNLRYKAWPCLKAGSDTKPSYLPMEVCDIVQGQRYVKKLNENQVRQMLTSTCLRPSDRQKNIVQTVCNNGYSNDAFLKEFGLSVNTSLTTVNARVLPAPQLVYKDKSGRETTSQPRSGAWNMMHMQIVQGGIVDGWACLNFSRNNDDTICKFTRTLVGKCQNMGMKFVNMDPLYYKAENPNKVALALQDAADYFKTVLNNKNMQLMIVVLPDVSGLYGKIKTICETDLGIVTQCCKPRHVFECKGQYQENLALKINVKVGGCNTFVSKLKDCFPPLPRVMNQHQAHTTIIFGADVTHPAPGDDTSPSVAAVVASMDWPNVSKYRCLLSSQLHRDEIIHDLYIPPPAANGKASGMIRNHLFAFYKATGTKPSRILFYRDGVSEGQFQQVLLLEMDAIRKACQSLESGYLPTVTFVVVQKRHHTRLFPVGGGACDKSGNVVAGTVVDTTICHPTEFDFYLCSHSGIKGTSRPTHYHVLFDENRFTADQLQILTNSLCYTYARCTRSVSIVPPAYYAHLAAFRARYYIEDEISATASTGSGGGGGGAVLPRVLPKIKDSVNGVMFFC</sequence>
<dbReference type="InterPro" id="IPR032473">
    <property type="entry name" value="Argonaute_Mid_dom"/>
</dbReference>
<evidence type="ECO:0000256" key="2">
    <source>
        <dbReference type="ARBA" id="ARBA00023158"/>
    </source>
</evidence>
<dbReference type="SMART" id="SM00950">
    <property type="entry name" value="Piwi"/>
    <property type="match status" value="1"/>
</dbReference>
<dbReference type="InterPro" id="IPR012337">
    <property type="entry name" value="RNaseH-like_sf"/>
</dbReference>
<dbReference type="PROSITE" id="PS50822">
    <property type="entry name" value="PIWI"/>
    <property type="match status" value="1"/>
</dbReference>
<dbReference type="FunFam" id="3.30.420.10:FF:000013">
    <property type="entry name" value="protein argonaute 10-like"/>
    <property type="match status" value="1"/>
</dbReference>
<dbReference type="SMART" id="SM00949">
    <property type="entry name" value="PAZ"/>
    <property type="match status" value="1"/>
</dbReference>
<evidence type="ECO:0000313" key="7">
    <source>
        <dbReference type="Proteomes" id="UP000036987"/>
    </source>
</evidence>
<feature type="region of interest" description="Disordered" evidence="3">
    <location>
        <begin position="1"/>
        <end position="82"/>
    </location>
</feature>
<keyword evidence="7" id="KW-1185">Reference proteome</keyword>
<dbReference type="Pfam" id="PF02170">
    <property type="entry name" value="PAZ"/>
    <property type="match status" value="1"/>
</dbReference>
<organism evidence="6 7">
    <name type="scientific">Zostera marina</name>
    <name type="common">Eelgrass</name>
    <dbReference type="NCBI Taxonomy" id="29655"/>
    <lineage>
        <taxon>Eukaryota</taxon>
        <taxon>Viridiplantae</taxon>
        <taxon>Streptophyta</taxon>
        <taxon>Embryophyta</taxon>
        <taxon>Tracheophyta</taxon>
        <taxon>Spermatophyta</taxon>
        <taxon>Magnoliopsida</taxon>
        <taxon>Liliopsida</taxon>
        <taxon>Zosteraceae</taxon>
        <taxon>Zostera</taxon>
    </lineage>
</organism>
<dbReference type="SUPFAM" id="SSF101690">
    <property type="entry name" value="PAZ domain"/>
    <property type="match status" value="1"/>
</dbReference>
<dbReference type="CDD" id="cd04657">
    <property type="entry name" value="Piwi_ago-like"/>
    <property type="match status" value="1"/>
</dbReference>
<dbReference type="InterPro" id="IPR014811">
    <property type="entry name" value="ArgoL1"/>
</dbReference>
<dbReference type="Proteomes" id="UP000036987">
    <property type="component" value="Unassembled WGS sequence"/>
</dbReference>
<dbReference type="EMBL" id="LFYR01000736">
    <property type="protein sequence ID" value="KMZ69938.1"/>
    <property type="molecule type" value="Genomic_DNA"/>
</dbReference>
<dbReference type="GO" id="GO:0031047">
    <property type="term" value="P:regulatory ncRNA-mediated gene silencing"/>
    <property type="evidence" value="ECO:0000318"/>
    <property type="project" value="GO_Central"/>
</dbReference>
<dbReference type="PROSITE" id="PS50821">
    <property type="entry name" value="PAZ"/>
    <property type="match status" value="1"/>
</dbReference>
<dbReference type="GO" id="GO:0005634">
    <property type="term" value="C:nucleus"/>
    <property type="evidence" value="ECO:0000318"/>
    <property type="project" value="GO_Central"/>
</dbReference>
<dbReference type="SMART" id="SM01163">
    <property type="entry name" value="DUF1785"/>
    <property type="match status" value="1"/>
</dbReference>
<dbReference type="InterPro" id="IPR003165">
    <property type="entry name" value="Piwi"/>
</dbReference>
<name>A0A0K9PLJ6_ZOSMR</name>
<evidence type="ECO:0000259" key="4">
    <source>
        <dbReference type="PROSITE" id="PS50821"/>
    </source>
</evidence>
<dbReference type="GO" id="GO:0005737">
    <property type="term" value="C:cytoplasm"/>
    <property type="evidence" value="ECO:0000318"/>
    <property type="project" value="GO_Central"/>
</dbReference>
<evidence type="ECO:0000256" key="1">
    <source>
        <dbReference type="ARBA" id="ARBA00008201"/>
    </source>
</evidence>
<keyword evidence="2" id="KW-0943">RNA-mediated gene silencing</keyword>
<dbReference type="InterPro" id="IPR032474">
    <property type="entry name" value="Argonaute_N"/>
</dbReference>
<dbReference type="InterPro" id="IPR045246">
    <property type="entry name" value="Piwi_ago-like"/>
</dbReference>
<accession>A0A0K9PLJ6</accession>
<dbReference type="Pfam" id="PF16488">
    <property type="entry name" value="ArgoL2"/>
    <property type="match status" value="1"/>
</dbReference>
<dbReference type="GO" id="GO:0003723">
    <property type="term" value="F:RNA binding"/>
    <property type="evidence" value="ECO:0000318"/>
    <property type="project" value="GO_Central"/>
</dbReference>
<dbReference type="Pfam" id="PF02171">
    <property type="entry name" value="Piwi"/>
    <property type="match status" value="1"/>
</dbReference>
<gene>
    <name evidence="6" type="ORF">ZOSMA_202G00240</name>
</gene>